<evidence type="ECO:0000256" key="6">
    <source>
        <dbReference type="ARBA" id="ARBA00022801"/>
    </source>
</evidence>
<keyword evidence="4 12" id="KW-0645">Protease</keyword>
<evidence type="ECO:0000256" key="3">
    <source>
        <dbReference type="ARBA" id="ARBA00022475"/>
    </source>
</evidence>
<evidence type="ECO:0000256" key="9">
    <source>
        <dbReference type="ARBA" id="ARBA00023136"/>
    </source>
</evidence>
<keyword evidence="6" id="KW-0378">Hydrolase</keyword>
<dbReference type="Pfam" id="PF08496">
    <property type="entry name" value="Peptidase_S49_N"/>
    <property type="match status" value="1"/>
</dbReference>
<dbReference type="Gene3D" id="3.90.226.10">
    <property type="entry name" value="2-enoyl-CoA Hydratase, Chain A, domain 1"/>
    <property type="match status" value="1"/>
</dbReference>
<gene>
    <name evidence="12" type="ORF">C9J27_05225</name>
</gene>
<sequence length="311" mass="34137">MKNLKEKKIIISDISERISSNAEKLVDASHSTSLIEKIRKTLNSKTSARDEGTDKPTTWLLTFDGDTSASEVNDLSVAITAIIRVKSRDDRVIVKMNSGGGTVNGYGLVAAELLRLKENGIHLTVCIDLVAASGGYLAACVADKIVAAPFSYIGSIGVVVGVPNYSKLLNRYGIEYIQETAGESKRSITPFTPPTEKEREDLKKKLETIHADFKKHVAKHRNIDENDANFKDLFNGDYWVSQHTVEKGMKLIDEVKLSSDLIMEESKTRKVLEITFESPKKKQGLIKTIAAILTQSAIDGSLEAVKAKATI</sequence>
<dbReference type="InterPro" id="IPR013703">
    <property type="entry name" value="Peptidase_S49_N_proteobac"/>
</dbReference>
<evidence type="ECO:0000259" key="11">
    <source>
        <dbReference type="Pfam" id="PF08496"/>
    </source>
</evidence>
<comment type="similarity">
    <text evidence="2">Belongs to the peptidase S49 family.</text>
</comment>
<feature type="domain" description="Peptidase S49 N-terminal proteobacteria" evidence="11">
    <location>
        <begin position="5"/>
        <end position="113"/>
    </location>
</feature>
<organism evidence="12 13">
    <name type="scientific">Photobacterium kishitanii</name>
    <dbReference type="NCBI Taxonomy" id="318456"/>
    <lineage>
        <taxon>Bacteria</taxon>
        <taxon>Pseudomonadati</taxon>
        <taxon>Pseudomonadota</taxon>
        <taxon>Gammaproteobacteria</taxon>
        <taxon>Vibrionales</taxon>
        <taxon>Vibrionaceae</taxon>
        <taxon>Photobacterium</taxon>
    </lineage>
</organism>
<dbReference type="InterPro" id="IPR047272">
    <property type="entry name" value="S49_SppA_C"/>
</dbReference>
<evidence type="ECO:0000256" key="7">
    <source>
        <dbReference type="ARBA" id="ARBA00022825"/>
    </source>
</evidence>
<dbReference type="GO" id="GO:0004252">
    <property type="term" value="F:serine-type endopeptidase activity"/>
    <property type="evidence" value="ECO:0007669"/>
    <property type="project" value="InterPro"/>
</dbReference>
<dbReference type="NCBIfam" id="NF008745">
    <property type="entry name" value="PRK11778.1"/>
    <property type="match status" value="1"/>
</dbReference>
<dbReference type="RefSeq" id="WP_107289167.1">
    <property type="nucleotide sequence ID" value="NZ_PYNF01000003.1"/>
</dbReference>
<dbReference type="CDD" id="cd07023">
    <property type="entry name" value="S49_Sppa_N_C"/>
    <property type="match status" value="1"/>
</dbReference>
<name>A0A2T3KLL5_9GAMM</name>
<keyword evidence="7" id="KW-0720">Serine protease</keyword>
<keyword evidence="3" id="KW-1003">Cell membrane</keyword>
<evidence type="ECO:0000256" key="8">
    <source>
        <dbReference type="ARBA" id="ARBA00022989"/>
    </source>
</evidence>
<dbReference type="PANTHER" id="PTHR42987:SF4">
    <property type="entry name" value="PROTEASE SOHB-RELATED"/>
    <property type="match status" value="1"/>
</dbReference>
<evidence type="ECO:0000259" key="10">
    <source>
        <dbReference type="Pfam" id="PF01343"/>
    </source>
</evidence>
<comment type="subcellular location">
    <subcellularLocation>
        <location evidence="1">Cell membrane</location>
    </subcellularLocation>
</comment>
<dbReference type="Gene3D" id="6.20.330.10">
    <property type="match status" value="1"/>
</dbReference>
<dbReference type="GO" id="GO:0005886">
    <property type="term" value="C:plasma membrane"/>
    <property type="evidence" value="ECO:0007669"/>
    <property type="project" value="UniProtKB-SubCell"/>
</dbReference>
<evidence type="ECO:0000256" key="1">
    <source>
        <dbReference type="ARBA" id="ARBA00004236"/>
    </source>
</evidence>
<evidence type="ECO:0000256" key="4">
    <source>
        <dbReference type="ARBA" id="ARBA00022670"/>
    </source>
</evidence>
<keyword evidence="8" id="KW-1133">Transmembrane helix</keyword>
<dbReference type="InterPro" id="IPR002142">
    <property type="entry name" value="Peptidase_S49"/>
</dbReference>
<evidence type="ECO:0000256" key="2">
    <source>
        <dbReference type="ARBA" id="ARBA00008683"/>
    </source>
</evidence>
<evidence type="ECO:0000313" key="13">
    <source>
        <dbReference type="Proteomes" id="UP000241426"/>
    </source>
</evidence>
<evidence type="ECO:0000313" key="12">
    <source>
        <dbReference type="EMBL" id="PSV00537.1"/>
    </source>
</evidence>
<evidence type="ECO:0000256" key="5">
    <source>
        <dbReference type="ARBA" id="ARBA00022692"/>
    </source>
</evidence>
<keyword evidence="5" id="KW-0812">Transmembrane</keyword>
<comment type="caution">
    <text evidence="12">The sequence shown here is derived from an EMBL/GenBank/DDBJ whole genome shotgun (WGS) entry which is preliminary data.</text>
</comment>
<protein>
    <submittedName>
        <fullName evidence="12">Protease SohB</fullName>
    </submittedName>
</protein>
<reference evidence="12 13" key="1">
    <citation type="submission" date="2018-01" db="EMBL/GenBank/DDBJ databases">
        <title>Whole genome sequencing of Histamine producing bacteria.</title>
        <authorList>
            <person name="Butler K."/>
        </authorList>
    </citation>
    <scope>NUCLEOTIDE SEQUENCE [LARGE SCALE GENOMIC DNA]</scope>
    <source>
        <strain evidence="12 13">FS-7.2</strain>
    </source>
</reference>
<keyword evidence="9" id="KW-0472">Membrane</keyword>
<dbReference type="PANTHER" id="PTHR42987">
    <property type="entry name" value="PEPTIDASE S49"/>
    <property type="match status" value="1"/>
</dbReference>
<dbReference type="GO" id="GO:0006508">
    <property type="term" value="P:proteolysis"/>
    <property type="evidence" value="ECO:0007669"/>
    <property type="project" value="UniProtKB-KW"/>
</dbReference>
<dbReference type="SUPFAM" id="SSF52096">
    <property type="entry name" value="ClpP/crotonase"/>
    <property type="match status" value="1"/>
</dbReference>
<proteinExistence type="inferred from homology"/>
<dbReference type="InterPro" id="IPR029045">
    <property type="entry name" value="ClpP/crotonase-like_dom_sf"/>
</dbReference>
<dbReference type="Pfam" id="PF01343">
    <property type="entry name" value="Peptidase_S49"/>
    <property type="match status" value="1"/>
</dbReference>
<dbReference type="AlphaFoldDB" id="A0A2T3KLL5"/>
<dbReference type="Proteomes" id="UP000241426">
    <property type="component" value="Unassembled WGS sequence"/>
</dbReference>
<dbReference type="EMBL" id="PYNF01000003">
    <property type="protein sequence ID" value="PSV00537.1"/>
    <property type="molecule type" value="Genomic_DNA"/>
</dbReference>
<accession>A0A2T3KLL5</accession>
<feature type="domain" description="Peptidase S49" evidence="10">
    <location>
        <begin position="116"/>
        <end position="270"/>
    </location>
</feature>